<dbReference type="InterPro" id="IPR033140">
    <property type="entry name" value="Lipase_GDXG_put_SER_AS"/>
</dbReference>
<dbReference type="Proteomes" id="UP000662973">
    <property type="component" value="Chromosome"/>
</dbReference>
<dbReference type="SUPFAM" id="SSF53474">
    <property type="entry name" value="alpha/beta-Hydrolases"/>
    <property type="match status" value="1"/>
</dbReference>
<evidence type="ECO:0000313" key="4">
    <source>
        <dbReference type="EMBL" id="QSG08052.1"/>
    </source>
</evidence>
<evidence type="ECO:0000256" key="2">
    <source>
        <dbReference type="ARBA" id="ARBA00022801"/>
    </source>
</evidence>
<dbReference type="KEGG" id="hds:HSR122_0646"/>
<evidence type="ECO:0000313" key="5">
    <source>
        <dbReference type="Proteomes" id="UP000662973"/>
    </source>
</evidence>
<sequence>MSTVTDVFVSHPPPAVMDTEGLHPQAAAAVERQQRVQQLLPIRSARLLRAFSRLDAWRRDPPPVAQVADRTVPGPGGDLPIRVYRPEGETPFPTVVFFHGGGFVTGDLDTHDALCRHLARESECVVVSVDYRLAPEHPFPAAAEDAIAATEWAAEHTRALGGDGSLAVAGDSAGGNLAAVAALAARDRGDPEIDYQALIYPGVGVERDQASVREYDGLVLSEDDLEWFNECYYGSELHRNNPYADPIAACDLSGVAPATVLTAGFDPLRDGGRAYADRLRSDGVEARHVEYEDMIHGFVTSTDAIDRATEAIADVAADLRDALGA</sequence>
<dbReference type="PANTHER" id="PTHR48081">
    <property type="entry name" value="AB HYDROLASE SUPERFAMILY PROTEIN C4A8.06C"/>
    <property type="match status" value="1"/>
</dbReference>
<keyword evidence="5" id="KW-1185">Reference proteome</keyword>
<feature type="domain" description="Alpha/beta hydrolase fold-3" evidence="3">
    <location>
        <begin position="95"/>
        <end position="299"/>
    </location>
</feature>
<dbReference type="InterPro" id="IPR002168">
    <property type="entry name" value="Lipase_GDXG_HIS_AS"/>
</dbReference>
<dbReference type="PROSITE" id="PS01174">
    <property type="entry name" value="LIPASE_GDXG_SER"/>
    <property type="match status" value="1"/>
</dbReference>
<dbReference type="Gene3D" id="3.40.50.1820">
    <property type="entry name" value="alpha/beta hydrolase"/>
    <property type="match status" value="1"/>
</dbReference>
<dbReference type="PANTHER" id="PTHR48081:SF8">
    <property type="entry name" value="ALPHA_BETA HYDROLASE FOLD-3 DOMAIN-CONTAINING PROTEIN-RELATED"/>
    <property type="match status" value="1"/>
</dbReference>
<dbReference type="GO" id="GO:0016787">
    <property type="term" value="F:hydrolase activity"/>
    <property type="evidence" value="ECO:0007669"/>
    <property type="project" value="UniProtKB-KW"/>
</dbReference>
<protein>
    <submittedName>
        <fullName evidence="4">Alpha/beta superfamily hydrolase</fullName>
    </submittedName>
</protein>
<evidence type="ECO:0000259" key="3">
    <source>
        <dbReference type="Pfam" id="PF07859"/>
    </source>
</evidence>
<comment type="similarity">
    <text evidence="1">Belongs to the 'GDXG' lipolytic enzyme family.</text>
</comment>
<keyword evidence="2 4" id="KW-0378">Hydrolase</keyword>
<reference evidence="4 5" key="1">
    <citation type="submission" date="2020-11" db="EMBL/GenBank/DDBJ databases">
        <title>Carbohydrate-dependent, anaerobic sulfur respiration: A novel catabolism in halophilic archaea.</title>
        <authorList>
            <person name="Sorokin D.Y."/>
            <person name="Messina E."/>
            <person name="Smedile F."/>
            <person name="La Cono V."/>
            <person name="Hallsworth J.E."/>
            <person name="Yakimov M.M."/>
        </authorList>
    </citation>
    <scope>NUCLEOTIDE SEQUENCE [LARGE SCALE GENOMIC DNA]</scope>
    <source>
        <strain evidence="4 5">HSR12-2</strain>
    </source>
</reference>
<proteinExistence type="inferred from homology"/>
<dbReference type="InterPro" id="IPR029058">
    <property type="entry name" value="AB_hydrolase_fold"/>
</dbReference>
<dbReference type="InterPro" id="IPR050300">
    <property type="entry name" value="GDXG_lipolytic_enzyme"/>
</dbReference>
<dbReference type="PROSITE" id="PS01173">
    <property type="entry name" value="LIPASE_GDXG_HIS"/>
    <property type="match status" value="1"/>
</dbReference>
<dbReference type="Pfam" id="PF07859">
    <property type="entry name" value="Abhydrolase_3"/>
    <property type="match status" value="1"/>
</dbReference>
<dbReference type="FunFam" id="3.40.50.1820:FF:000089">
    <property type="entry name" value="Alpha/beta hydrolase"/>
    <property type="match status" value="1"/>
</dbReference>
<accession>A0A897N5C6</accession>
<name>A0A897N5C6_9EURY</name>
<gene>
    <name evidence="4" type="primary">aes</name>
    <name evidence="4" type="ORF">HSR122_0646</name>
</gene>
<dbReference type="EMBL" id="CP064788">
    <property type="protein sequence ID" value="QSG08052.1"/>
    <property type="molecule type" value="Genomic_DNA"/>
</dbReference>
<dbReference type="InterPro" id="IPR013094">
    <property type="entry name" value="AB_hydrolase_3"/>
</dbReference>
<organism evidence="4 5">
    <name type="scientific">Halapricum desulfuricans</name>
    <dbReference type="NCBI Taxonomy" id="2841257"/>
    <lineage>
        <taxon>Archaea</taxon>
        <taxon>Methanobacteriati</taxon>
        <taxon>Methanobacteriota</taxon>
        <taxon>Stenosarchaea group</taxon>
        <taxon>Halobacteria</taxon>
        <taxon>Halobacteriales</taxon>
        <taxon>Haloarculaceae</taxon>
        <taxon>Halapricum</taxon>
    </lineage>
</organism>
<evidence type="ECO:0000256" key="1">
    <source>
        <dbReference type="ARBA" id="ARBA00010515"/>
    </source>
</evidence>
<dbReference type="AlphaFoldDB" id="A0A897N5C6"/>